<keyword evidence="2" id="KW-0479">Metal-binding</keyword>
<protein>
    <submittedName>
        <fullName evidence="8">Carbohydrate esterase 4 protein</fullName>
    </submittedName>
</protein>
<dbReference type="SUPFAM" id="SSF88713">
    <property type="entry name" value="Glycoside hydrolase/deacetylase"/>
    <property type="match status" value="1"/>
</dbReference>
<keyword evidence="9" id="KW-1185">Reference proteome</keyword>
<dbReference type="PROSITE" id="PS51677">
    <property type="entry name" value="NODB"/>
    <property type="match status" value="1"/>
</dbReference>
<comment type="caution">
    <text evidence="8">The sequence shown here is derived from an EMBL/GenBank/DDBJ whole genome shotgun (WGS) entry which is preliminary data.</text>
</comment>
<reference evidence="8" key="1">
    <citation type="journal article" date="2020" name="Fungal Divers.">
        <title>Resolving the Mortierellaceae phylogeny through synthesis of multi-gene phylogenetics and phylogenomics.</title>
        <authorList>
            <person name="Vandepol N."/>
            <person name="Liber J."/>
            <person name="Desiro A."/>
            <person name="Na H."/>
            <person name="Kennedy M."/>
            <person name="Barry K."/>
            <person name="Grigoriev I.V."/>
            <person name="Miller A.N."/>
            <person name="O'Donnell K."/>
            <person name="Stajich J.E."/>
            <person name="Bonito G."/>
        </authorList>
    </citation>
    <scope>NUCLEOTIDE SEQUENCE</scope>
    <source>
        <strain evidence="8">NRRL 2769</strain>
    </source>
</reference>
<comment type="cofactor">
    <cofactor evidence="1">
        <name>Co(2+)</name>
        <dbReference type="ChEBI" id="CHEBI:48828"/>
    </cofactor>
</comment>
<dbReference type="AlphaFoldDB" id="A0A9P6T1T7"/>
<evidence type="ECO:0000256" key="1">
    <source>
        <dbReference type="ARBA" id="ARBA00001941"/>
    </source>
</evidence>
<accession>A0A9P6T1T7</accession>
<dbReference type="GO" id="GO:0046872">
    <property type="term" value="F:metal ion binding"/>
    <property type="evidence" value="ECO:0007669"/>
    <property type="project" value="UniProtKB-KW"/>
</dbReference>
<evidence type="ECO:0000313" key="8">
    <source>
        <dbReference type="EMBL" id="KAG0018950.1"/>
    </source>
</evidence>
<dbReference type="InterPro" id="IPR011330">
    <property type="entry name" value="Glyco_hydro/deAcase_b/a-brl"/>
</dbReference>
<evidence type="ECO:0000256" key="5">
    <source>
        <dbReference type="ARBA" id="ARBA00023277"/>
    </source>
</evidence>
<evidence type="ECO:0000256" key="4">
    <source>
        <dbReference type="ARBA" id="ARBA00022801"/>
    </source>
</evidence>
<keyword evidence="4" id="KW-0378">Hydrolase</keyword>
<sequence>MRFTHSTPLCKLSVLGCILATLTTLQHSSNQAFAAPIRQSTVHKNLSRFPYPVTGPEPSSLYHPGQVLDSCVQSNSYAISFDDGPGQLTDELLDFLDEQRVKVTFFMNGDNWNCIYNPESRRLLKRAFNSQHQIAAHPWSHHDFELLTDDEIRQEMKKMEDAFRRILGVVPRYMRPPYGDHSKRVRKIMEEMGYVMILWDVDEVENDECDTNPSDHPSIKIDHVEYEHDDSQEEEDGREVKLEVDNSQKILASFSHKHQTKSSSFSSKWAEAVRGVPFTTLDRDAMVMGGIYQEATSVWAVEYVQSLGIDIMPVGACVGESDPRLWYKEIVKPADEADLPTSCHV</sequence>
<evidence type="ECO:0000259" key="7">
    <source>
        <dbReference type="PROSITE" id="PS51677"/>
    </source>
</evidence>
<organism evidence="8 9">
    <name type="scientific">Entomortierella chlamydospora</name>
    <dbReference type="NCBI Taxonomy" id="101097"/>
    <lineage>
        <taxon>Eukaryota</taxon>
        <taxon>Fungi</taxon>
        <taxon>Fungi incertae sedis</taxon>
        <taxon>Mucoromycota</taxon>
        <taxon>Mortierellomycotina</taxon>
        <taxon>Mortierellomycetes</taxon>
        <taxon>Mortierellales</taxon>
        <taxon>Mortierellaceae</taxon>
        <taxon>Entomortierella</taxon>
    </lineage>
</organism>
<feature type="signal peptide" evidence="6">
    <location>
        <begin position="1"/>
        <end position="34"/>
    </location>
</feature>
<evidence type="ECO:0000256" key="6">
    <source>
        <dbReference type="SAM" id="SignalP"/>
    </source>
</evidence>
<dbReference type="InterPro" id="IPR002509">
    <property type="entry name" value="NODB_dom"/>
</dbReference>
<name>A0A9P6T1T7_9FUNG</name>
<dbReference type="PANTHER" id="PTHR46471:SF6">
    <property type="entry name" value="GLYCOSYL HYDROLASE"/>
    <property type="match status" value="1"/>
</dbReference>
<gene>
    <name evidence="8" type="primary">D25_2</name>
    <name evidence="8" type="ORF">BGZ80_006523</name>
</gene>
<dbReference type="OrthoDB" id="2125469at2759"/>
<dbReference type="Gene3D" id="3.20.20.370">
    <property type="entry name" value="Glycoside hydrolase/deacetylase"/>
    <property type="match status" value="1"/>
</dbReference>
<evidence type="ECO:0000256" key="2">
    <source>
        <dbReference type="ARBA" id="ARBA00022723"/>
    </source>
</evidence>
<dbReference type="PANTHER" id="PTHR46471">
    <property type="entry name" value="CHITIN DEACETYLASE"/>
    <property type="match status" value="1"/>
</dbReference>
<feature type="domain" description="NodB homology" evidence="7">
    <location>
        <begin position="75"/>
        <end position="202"/>
    </location>
</feature>
<dbReference type="GO" id="GO:0005975">
    <property type="term" value="P:carbohydrate metabolic process"/>
    <property type="evidence" value="ECO:0007669"/>
    <property type="project" value="InterPro"/>
</dbReference>
<evidence type="ECO:0000256" key="3">
    <source>
        <dbReference type="ARBA" id="ARBA00022729"/>
    </source>
</evidence>
<keyword evidence="5" id="KW-0119">Carbohydrate metabolism</keyword>
<proteinExistence type="predicted"/>
<feature type="chain" id="PRO_5040460684" evidence="6">
    <location>
        <begin position="35"/>
        <end position="345"/>
    </location>
</feature>
<dbReference type="GO" id="GO:0016810">
    <property type="term" value="F:hydrolase activity, acting on carbon-nitrogen (but not peptide) bonds"/>
    <property type="evidence" value="ECO:0007669"/>
    <property type="project" value="InterPro"/>
</dbReference>
<dbReference type="Proteomes" id="UP000703661">
    <property type="component" value="Unassembled WGS sequence"/>
</dbReference>
<dbReference type="Pfam" id="PF01522">
    <property type="entry name" value="Polysacc_deac_1"/>
    <property type="match status" value="1"/>
</dbReference>
<dbReference type="EMBL" id="JAAAID010000322">
    <property type="protein sequence ID" value="KAG0018950.1"/>
    <property type="molecule type" value="Genomic_DNA"/>
</dbReference>
<evidence type="ECO:0000313" key="9">
    <source>
        <dbReference type="Proteomes" id="UP000703661"/>
    </source>
</evidence>
<keyword evidence="3 6" id="KW-0732">Signal</keyword>